<feature type="region of interest" description="Disordered" evidence="1">
    <location>
        <begin position="1"/>
        <end position="21"/>
    </location>
</feature>
<dbReference type="Proteomes" id="UP001244341">
    <property type="component" value="Chromosome 11b"/>
</dbReference>
<name>A0ABY8UED4_TETOB</name>
<evidence type="ECO:0000256" key="1">
    <source>
        <dbReference type="SAM" id="MobiDB-lite"/>
    </source>
</evidence>
<reference evidence="2 3" key="1">
    <citation type="submission" date="2023-05" db="EMBL/GenBank/DDBJ databases">
        <title>A 100% complete, gapless, phased diploid assembly of the Scenedesmus obliquus UTEX 3031 genome.</title>
        <authorList>
            <person name="Biondi T.C."/>
            <person name="Hanschen E.R."/>
            <person name="Kwon T."/>
            <person name="Eng W."/>
            <person name="Kruse C.P.S."/>
            <person name="Koehler S.I."/>
            <person name="Kunde Y."/>
            <person name="Gleasner C.D."/>
            <person name="You Mak K.T."/>
            <person name="Polle J."/>
            <person name="Hovde B.T."/>
            <person name="Starkenburg S.R."/>
        </authorList>
    </citation>
    <scope>NUCLEOTIDE SEQUENCE [LARGE SCALE GENOMIC DNA]</scope>
    <source>
        <strain evidence="2 3">DOE0152z</strain>
    </source>
</reference>
<gene>
    <name evidence="2" type="ORF">OEZ85_005569</name>
</gene>
<dbReference type="EMBL" id="CP126218">
    <property type="protein sequence ID" value="WIA19632.1"/>
    <property type="molecule type" value="Genomic_DNA"/>
</dbReference>
<evidence type="ECO:0000313" key="2">
    <source>
        <dbReference type="EMBL" id="WIA19632.1"/>
    </source>
</evidence>
<proteinExistence type="predicted"/>
<feature type="region of interest" description="Disordered" evidence="1">
    <location>
        <begin position="35"/>
        <end position="72"/>
    </location>
</feature>
<organism evidence="2 3">
    <name type="scientific">Tetradesmus obliquus</name>
    <name type="common">Green alga</name>
    <name type="synonym">Acutodesmus obliquus</name>
    <dbReference type="NCBI Taxonomy" id="3088"/>
    <lineage>
        <taxon>Eukaryota</taxon>
        <taxon>Viridiplantae</taxon>
        <taxon>Chlorophyta</taxon>
        <taxon>core chlorophytes</taxon>
        <taxon>Chlorophyceae</taxon>
        <taxon>CS clade</taxon>
        <taxon>Sphaeropleales</taxon>
        <taxon>Scenedesmaceae</taxon>
        <taxon>Tetradesmus</taxon>
    </lineage>
</organism>
<evidence type="ECO:0000313" key="3">
    <source>
        <dbReference type="Proteomes" id="UP001244341"/>
    </source>
</evidence>
<keyword evidence="3" id="KW-1185">Reference proteome</keyword>
<protein>
    <submittedName>
        <fullName evidence="2">Uncharacterized protein</fullName>
    </submittedName>
</protein>
<feature type="compositionally biased region" description="Polar residues" evidence="1">
    <location>
        <begin position="47"/>
        <end position="61"/>
    </location>
</feature>
<accession>A0ABY8UED4</accession>
<sequence>MPATGVGSDSDAGESDYLEDCTQALHQELEALRAALGDKYQKEERAGSQSGTDGEQPSGPQHMQAAAVDTAAAAAAAGGEGLQPLPSWVPTAAGGWRKRLAVMQQALQANRELQQRLRGMLAGVDQALDANWGMQLRVKGAEAARRMGPAAAAAARQPLSAAAAAAAGRQQQQRAGGSYAGDVAVDEDGAMLPFRRTMPHTYDPGPSTAITLPGPATLGPNRPLLRSRFWSLPGGGGCAPLPPGGRRLLAADRGQLVGRLWACRLGKWTPGEEAALREAVRLAAIKVLYTHELQVGSGAL</sequence>